<proteinExistence type="predicted"/>
<gene>
    <name evidence="2" type="ORF">MNBD_ACTINO02-1050</name>
</gene>
<feature type="coiled-coil region" evidence="1">
    <location>
        <begin position="29"/>
        <end position="77"/>
    </location>
</feature>
<organism evidence="2">
    <name type="scientific">hydrothermal vent metagenome</name>
    <dbReference type="NCBI Taxonomy" id="652676"/>
    <lineage>
        <taxon>unclassified sequences</taxon>
        <taxon>metagenomes</taxon>
        <taxon>ecological metagenomes</taxon>
    </lineage>
</organism>
<accession>A0A3B0SLX6</accession>
<reference evidence="2" key="1">
    <citation type="submission" date="2018-06" db="EMBL/GenBank/DDBJ databases">
        <authorList>
            <person name="Zhirakovskaya E."/>
        </authorList>
    </citation>
    <scope>NUCLEOTIDE SEQUENCE</scope>
</reference>
<dbReference type="AlphaFoldDB" id="A0A3B0SLX6"/>
<evidence type="ECO:0000256" key="1">
    <source>
        <dbReference type="SAM" id="Coils"/>
    </source>
</evidence>
<keyword evidence="1" id="KW-0175">Coiled coil</keyword>
<name>A0A3B0SLX6_9ZZZZ</name>
<dbReference type="Gene3D" id="6.10.250.3150">
    <property type="match status" value="1"/>
</dbReference>
<dbReference type="EMBL" id="UOEK01000118">
    <property type="protein sequence ID" value="VAV97403.1"/>
    <property type="molecule type" value="Genomic_DNA"/>
</dbReference>
<evidence type="ECO:0000313" key="2">
    <source>
        <dbReference type="EMBL" id="VAV97403.1"/>
    </source>
</evidence>
<protein>
    <submittedName>
        <fullName evidence="2">Uncharacterized protein</fullName>
    </submittedName>
</protein>
<feature type="non-terminal residue" evidence="2">
    <location>
        <position position="127"/>
    </location>
</feature>
<sequence length="127" mass="14302">MKRVLLVLAVVAFLTAPAYAAREITQADLDSADQARVDSQNRLEEATQQYEDSIQRLDQLQEEVARLSVSLTNTEAELAVTRESAAQLLGQMYRRNDFTGIGVYFETVNIDEAAIKLEYLSRMTARE</sequence>